<dbReference type="GO" id="GO:0006351">
    <property type="term" value="P:DNA-templated transcription"/>
    <property type="evidence" value="ECO:0007669"/>
    <property type="project" value="TreeGrafter"/>
</dbReference>
<dbReference type="Pfam" id="PF03466">
    <property type="entry name" value="LysR_substrate"/>
    <property type="match status" value="1"/>
</dbReference>
<keyword evidence="2" id="KW-0805">Transcription regulation</keyword>
<dbReference type="PROSITE" id="PS50931">
    <property type="entry name" value="HTH_LYSR"/>
    <property type="match status" value="1"/>
</dbReference>
<dbReference type="Gene3D" id="1.10.10.10">
    <property type="entry name" value="Winged helix-like DNA-binding domain superfamily/Winged helix DNA-binding domain"/>
    <property type="match status" value="1"/>
</dbReference>
<dbReference type="STRING" id="400668.Mmwyl1_0046"/>
<dbReference type="EMBL" id="CP000749">
    <property type="protein sequence ID" value="ABR68989.1"/>
    <property type="molecule type" value="Genomic_DNA"/>
</dbReference>
<proteinExistence type="inferred from homology"/>
<evidence type="ECO:0000256" key="1">
    <source>
        <dbReference type="ARBA" id="ARBA00009437"/>
    </source>
</evidence>
<dbReference type="SUPFAM" id="SSF46785">
    <property type="entry name" value="Winged helix' DNA-binding domain"/>
    <property type="match status" value="1"/>
</dbReference>
<dbReference type="KEGG" id="mmw:Mmwyl1_0046"/>
<dbReference type="InterPro" id="IPR036390">
    <property type="entry name" value="WH_DNA-bd_sf"/>
</dbReference>
<dbReference type="Pfam" id="PF00126">
    <property type="entry name" value="HTH_1"/>
    <property type="match status" value="1"/>
</dbReference>
<dbReference type="eggNOG" id="COG0583">
    <property type="taxonomic scope" value="Bacteria"/>
</dbReference>
<reference evidence="6" key="1">
    <citation type="submission" date="2007-06" db="EMBL/GenBank/DDBJ databases">
        <title>Complete sequence of Marinomonas sp. MWYL1.</title>
        <authorList>
            <consortium name="US DOE Joint Genome Institute"/>
            <person name="Copeland A."/>
            <person name="Lucas S."/>
            <person name="Lapidus A."/>
            <person name="Barry K."/>
            <person name="Glavina del Rio T."/>
            <person name="Dalin E."/>
            <person name="Tice H."/>
            <person name="Pitluck S."/>
            <person name="Kiss H."/>
            <person name="Brettin T."/>
            <person name="Bruce D."/>
            <person name="Detter J.C."/>
            <person name="Han C."/>
            <person name="Schmutz J."/>
            <person name="Larimer F."/>
            <person name="Land M."/>
            <person name="Hauser L."/>
            <person name="Kyrpides N."/>
            <person name="Kim E."/>
            <person name="Johnston A.W.B."/>
            <person name="Todd J.D."/>
            <person name="Rogers R."/>
            <person name="Wexler M."/>
            <person name="Bond P.L."/>
            <person name="Li Y."/>
            <person name="Richardson P."/>
        </authorList>
    </citation>
    <scope>NUCLEOTIDE SEQUENCE [LARGE SCALE GENOMIC DNA]</scope>
    <source>
        <strain evidence="6">MWYL1</strain>
    </source>
</reference>
<organism evidence="6">
    <name type="scientific">Marinomonas sp. (strain MWYL1)</name>
    <dbReference type="NCBI Taxonomy" id="400668"/>
    <lineage>
        <taxon>Bacteria</taxon>
        <taxon>Pseudomonadati</taxon>
        <taxon>Pseudomonadota</taxon>
        <taxon>Gammaproteobacteria</taxon>
        <taxon>Oceanospirillales</taxon>
        <taxon>Oceanospirillaceae</taxon>
        <taxon>Marinomonas</taxon>
    </lineage>
</organism>
<dbReference type="InterPro" id="IPR058163">
    <property type="entry name" value="LysR-type_TF_proteobact-type"/>
</dbReference>
<feature type="domain" description="HTH lysR-type" evidence="5">
    <location>
        <begin position="8"/>
        <end position="63"/>
    </location>
</feature>
<protein>
    <submittedName>
        <fullName evidence="6">Transcriptional regulator, LysR family</fullName>
    </submittedName>
</protein>
<name>A6VRB0_MARMS</name>
<dbReference type="PANTHER" id="PTHR30537:SF26">
    <property type="entry name" value="GLYCINE CLEAVAGE SYSTEM TRANSCRIPTIONAL ACTIVATOR"/>
    <property type="match status" value="1"/>
</dbReference>
<evidence type="ECO:0000256" key="4">
    <source>
        <dbReference type="ARBA" id="ARBA00023163"/>
    </source>
</evidence>
<gene>
    <name evidence="6" type="ordered locus">Mmwyl1_0046</name>
</gene>
<dbReference type="AlphaFoldDB" id="A6VRB0"/>
<dbReference type="GO" id="GO:0003700">
    <property type="term" value="F:DNA-binding transcription factor activity"/>
    <property type="evidence" value="ECO:0007669"/>
    <property type="project" value="InterPro"/>
</dbReference>
<evidence type="ECO:0000256" key="2">
    <source>
        <dbReference type="ARBA" id="ARBA00023015"/>
    </source>
</evidence>
<comment type="similarity">
    <text evidence="1">Belongs to the LysR transcriptional regulatory family.</text>
</comment>
<accession>A6VRB0</accession>
<keyword evidence="4" id="KW-0804">Transcription</keyword>
<dbReference type="PANTHER" id="PTHR30537">
    <property type="entry name" value="HTH-TYPE TRANSCRIPTIONAL REGULATOR"/>
    <property type="match status" value="1"/>
</dbReference>
<sequence length="316" mass="35951">MSNRVTHLKAAHYFSVASQTLSYTKAAKQLHVSQAAVSQQIRLLEEYLGVPLFYRSGRDMRLTSQGLELAEHLTQAFDFISKGLDSVKLEPVEGTLLVSGLQSFVSLWLMPRLWRFSDLQKDITVKLFSADERIDIHAGNIDVGIDDNKHLSINSQNTTKRTLISSDIIPVCSPSLAERIGLYQPTDLLKCWMIQVDDSSYQWKTWFEELAICPIRSKSILWAEVNSWYMGISAVKAGHGIFLCPKFMVQKELDEGTLVPAYPKALNEKIEFYAYYAKNSPRKARIEAFVDWLREESNGQNNAPIKTEPHQPLPWP</sequence>
<dbReference type="InterPro" id="IPR005119">
    <property type="entry name" value="LysR_subst-bd"/>
</dbReference>
<dbReference type="PRINTS" id="PR00039">
    <property type="entry name" value="HTHLYSR"/>
</dbReference>
<keyword evidence="3" id="KW-0238">DNA-binding</keyword>
<evidence type="ECO:0000259" key="5">
    <source>
        <dbReference type="PROSITE" id="PS50931"/>
    </source>
</evidence>
<evidence type="ECO:0000313" key="6">
    <source>
        <dbReference type="EMBL" id="ABR68989.1"/>
    </source>
</evidence>
<dbReference type="Gene3D" id="3.40.190.10">
    <property type="entry name" value="Periplasmic binding protein-like II"/>
    <property type="match status" value="2"/>
</dbReference>
<dbReference type="HOGENOM" id="CLU_039613_37_0_6"/>
<dbReference type="GO" id="GO:0043565">
    <property type="term" value="F:sequence-specific DNA binding"/>
    <property type="evidence" value="ECO:0007669"/>
    <property type="project" value="TreeGrafter"/>
</dbReference>
<dbReference type="InterPro" id="IPR000847">
    <property type="entry name" value="LysR_HTH_N"/>
</dbReference>
<dbReference type="SUPFAM" id="SSF53850">
    <property type="entry name" value="Periplasmic binding protein-like II"/>
    <property type="match status" value="1"/>
</dbReference>
<dbReference type="OrthoDB" id="6787458at2"/>
<evidence type="ECO:0000256" key="3">
    <source>
        <dbReference type="ARBA" id="ARBA00023125"/>
    </source>
</evidence>
<dbReference type="InterPro" id="IPR036388">
    <property type="entry name" value="WH-like_DNA-bd_sf"/>
</dbReference>